<keyword evidence="1" id="KW-0812">Transmembrane</keyword>
<comment type="caution">
    <text evidence="2">The sequence shown here is derived from an EMBL/GenBank/DDBJ whole genome shotgun (WGS) entry which is preliminary data.</text>
</comment>
<protein>
    <submittedName>
        <fullName evidence="2">Uncharacterized protein</fullName>
    </submittedName>
</protein>
<dbReference type="EMBL" id="JACHIB010000022">
    <property type="protein sequence ID" value="MBB6085242.1"/>
    <property type="molecule type" value="Genomic_DNA"/>
</dbReference>
<keyword evidence="1" id="KW-1133">Transmembrane helix</keyword>
<dbReference type="RefSeq" id="WP_043683940.1">
    <property type="nucleotide sequence ID" value="NZ_JACHIB010000022.1"/>
</dbReference>
<proteinExistence type="predicted"/>
<reference evidence="2 3" key="1">
    <citation type="submission" date="2020-08" db="EMBL/GenBank/DDBJ databases">
        <title>Genomic Encyclopedia of Type Strains, Phase IV (KMG-IV): sequencing the most valuable type-strain genomes for metagenomic binning, comparative biology and taxonomic classification.</title>
        <authorList>
            <person name="Goeker M."/>
        </authorList>
    </citation>
    <scope>NUCLEOTIDE SEQUENCE [LARGE SCALE GENOMIC DNA]</scope>
    <source>
        <strain evidence="2 3">DSM 12141</strain>
    </source>
</reference>
<accession>A0A7W9TT25</accession>
<name>A0A7W9TT25_CASDE</name>
<dbReference type="Proteomes" id="UP000541136">
    <property type="component" value="Unassembled WGS sequence"/>
</dbReference>
<evidence type="ECO:0000313" key="2">
    <source>
        <dbReference type="EMBL" id="MBB6085242.1"/>
    </source>
</evidence>
<sequence>MIVWSRGLGKQRLPIELKDSALRREPDHLAMEGIIEPVFWNYSIKLSPQDLLAFLKLLTHPKTIGFLAEREGILIPFVVKLIAVLPRLVFNVLTEKTIGKFRRKEAK</sequence>
<organism evidence="2 3">
    <name type="scientific">Castellaniella defragrans</name>
    <name type="common">Alcaligenes defragrans</name>
    <dbReference type="NCBI Taxonomy" id="75697"/>
    <lineage>
        <taxon>Bacteria</taxon>
        <taxon>Pseudomonadati</taxon>
        <taxon>Pseudomonadota</taxon>
        <taxon>Betaproteobacteria</taxon>
        <taxon>Burkholderiales</taxon>
        <taxon>Alcaligenaceae</taxon>
        <taxon>Castellaniella</taxon>
    </lineage>
</organism>
<dbReference type="AlphaFoldDB" id="A0A7W9TT25"/>
<evidence type="ECO:0000256" key="1">
    <source>
        <dbReference type="SAM" id="Phobius"/>
    </source>
</evidence>
<gene>
    <name evidence="2" type="ORF">HNR28_003299</name>
</gene>
<feature type="transmembrane region" description="Helical" evidence="1">
    <location>
        <begin position="73"/>
        <end position="94"/>
    </location>
</feature>
<keyword evidence="1" id="KW-0472">Membrane</keyword>
<evidence type="ECO:0000313" key="3">
    <source>
        <dbReference type="Proteomes" id="UP000541136"/>
    </source>
</evidence>